<evidence type="ECO:0000313" key="2">
    <source>
        <dbReference type="EMBL" id="CAK9034965.1"/>
    </source>
</evidence>
<evidence type="ECO:0000313" key="3">
    <source>
        <dbReference type="Proteomes" id="UP001642464"/>
    </source>
</evidence>
<gene>
    <name evidence="2" type="ORF">SCF082_LOCUS21088</name>
</gene>
<evidence type="ECO:0000259" key="1">
    <source>
        <dbReference type="PROSITE" id="PS50873"/>
    </source>
</evidence>
<dbReference type="InterPro" id="IPR049625">
    <property type="entry name" value="Glyco_transf_61_cat"/>
</dbReference>
<protein>
    <submittedName>
        <fullName evidence="2">Glycosyltransferase family 61 protein</fullName>
    </submittedName>
</protein>
<dbReference type="Pfam" id="PF04577">
    <property type="entry name" value="Glyco_transf_61"/>
    <property type="match status" value="1"/>
</dbReference>
<organism evidence="2 3">
    <name type="scientific">Durusdinium trenchii</name>
    <dbReference type="NCBI Taxonomy" id="1381693"/>
    <lineage>
        <taxon>Eukaryota</taxon>
        <taxon>Sar</taxon>
        <taxon>Alveolata</taxon>
        <taxon>Dinophyceae</taxon>
        <taxon>Suessiales</taxon>
        <taxon>Symbiodiniaceae</taxon>
        <taxon>Durusdinium</taxon>
    </lineage>
</organism>
<feature type="domain" description="Plant heme peroxidase family profile" evidence="1">
    <location>
        <begin position="341"/>
        <end position="545"/>
    </location>
</feature>
<keyword evidence="3" id="KW-1185">Reference proteome</keyword>
<sequence length="568" mass="64108">MEAAQWALALARDRRSFTPLRDEVKERFVANGGFVGGPRAPASRVGEREFADIGWAEPGKDPRVDWVVWEKARMMEPSSDPSGMPEPTHAGIVCVHDAYLFSSNGLIRDGRGFQYSLDQPLYCWSTMARVRIMKGQKLKEVAPERHPDLFSLIRLWDYAFSHAIIHAAPKLAYWAGWLRARPQIKVLYQSEMQKWCVQQFTSDLGEDRFVRFQEAVSADRMYLPLFIHEPSPSRIVHPASVYPPLDLHPGKKPFRVLYAARGEDVRFRRVQNELVVVQALMEWAASKGLEFSVFLAQSPERDRDLVNESVLLVGPHGGALANAAFLPRGGTLMELGGTEKQLHSRPCFRQVCRASGHRYLTVEGSEFGFHKPYFTVRLEKLKRRLEEAFAEKLNSVLKSDDAEGLKGFFFDLELGLLKGFDLAPAFKGCLEHWKAYNCAAFLLHCNSRPSVEDIFEDVSEDVVYLCMDSPYWPALIDEVKLPGDRTVVRNLTDAAKEEFLAALAHPDASVLEELVKDYAQKGILRGVLRFALADESVSIAQLHTVVDAFDEAITVTIRNKAARLKEGE</sequence>
<dbReference type="EMBL" id="CAXAMM010014914">
    <property type="protein sequence ID" value="CAK9034965.1"/>
    <property type="molecule type" value="Genomic_DNA"/>
</dbReference>
<accession>A0ABP0L772</accession>
<dbReference type="InterPro" id="IPR002016">
    <property type="entry name" value="Haem_peroxidase"/>
</dbReference>
<name>A0ABP0L772_9DINO</name>
<comment type="caution">
    <text evidence="2">The sequence shown here is derived from an EMBL/GenBank/DDBJ whole genome shotgun (WGS) entry which is preliminary data.</text>
</comment>
<dbReference type="PROSITE" id="PS50873">
    <property type="entry name" value="PEROXIDASE_4"/>
    <property type="match status" value="1"/>
</dbReference>
<proteinExistence type="predicted"/>
<reference evidence="2 3" key="1">
    <citation type="submission" date="2024-02" db="EMBL/GenBank/DDBJ databases">
        <authorList>
            <person name="Chen Y."/>
            <person name="Shah S."/>
            <person name="Dougan E. K."/>
            <person name="Thang M."/>
            <person name="Chan C."/>
        </authorList>
    </citation>
    <scope>NUCLEOTIDE SEQUENCE [LARGE SCALE GENOMIC DNA]</scope>
</reference>
<dbReference type="Proteomes" id="UP001642464">
    <property type="component" value="Unassembled WGS sequence"/>
</dbReference>